<evidence type="ECO:0000313" key="4">
    <source>
        <dbReference type="Proteomes" id="UP000553706"/>
    </source>
</evidence>
<evidence type="ECO:0000256" key="1">
    <source>
        <dbReference type="ARBA" id="ARBA00022603"/>
    </source>
</evidence>
<name>A0A840VKS3_9PROT</name>
<dbReference type="Pfam" id="PF06325">
    <property type="entry name" value="PrmA"/>
    <property type="match status" value="1"/>
</dbReference>
<dbReference type="GO" id="GO:0008276">
    <property type="term" value="F:protein methyltransferase activity"/>
    <property type="evidence" value="ECO:0007669"/>
    <property type="project" value="TreeGrafter"/>
</dbReference>
<dbReference type="EC" id="2.1.1.-" evidence="3"/>
<proteinExistence type="predicted"/>
<reference evidence="3 4" key="1">
    <citation type="submission" date="2020-08" db="EMBL/GenBank/DDBJ databases">
        <title>Genomic Encyclopedia of Type Strains, Phase IV (KMG-IV): sequencing the most valuable type-strain genomes for metagenomic binning, comparative biology and taxonomic classification.</title>
        <authorList>
            <person name="Goeker M."/>
        </authorList>
    </citation>
    <scope>NUCLEOTIDE SEQUENCE [LARGE SCALE GENOMIC DNA]</scope>
    <source>
        <strain evidence="3 4">DSM 27026</strain>
    </source>
</reference>
<accession>A0A840VKS3</accession>
<keyword evidence="2 3" id="KW-0808">Transferase</keyword>
<dbReference type="CDD" id="cd02440">
    <property type="entry name" value="AdoMet_MTases"/>
    <property type="match status" value="1"/>
</dbReference>
<dbReference type="InterPro" id="IPR029063">
    <property type="entry name" value="SAM-dependent_MTases_sf"/>
</dbReference>
<evidence type="ECO:0000256" key="2">
    <source>
        <dbReference type="ARBA" id="ARBA00022679"/>
    </source>
</evidence>
<dbReference type="SUPFAM" id="SSF53335">
    <property type="entry name" value="S-adenosyl-L-methionine-dependent methyltransferases"/>
    <property type="match status" value="1"/>
</dbReference>
<dbReference type="AlphaFoldDB" id="A0A840VKS3"/>
<dbReference type="InterPro" id="IPR050078">
    <property type="entry name" value="Ribosomal_L11_MeTrfase_PrmA"/>
</dbReference>
<dbReference type="GO" id="GO:0032259">
    <property type="term" value="P:methylation"/>
    <property type="evidence" value="ECO:0007669"/>
    <property type="project" value="UniProtKB-KW"/>
</dbReference>
<organism evidence="3 4">
    <name type="scientific">Acidocella aromatica</name>
    <dbReference type="NCBI Taxonomy" id="1303579"/>
    <lineage>
        <taxon>Bacteria</taxon>
        <taxon>Pseudomonadati</taxon>
        <taxon>Pseudomonadota</taxon>
        <taxon>Alphaproteobacteria</taxon>
        <taxon>Acetobacterales</taxon>
        <taxon>Acidocellaceae</taxon>
        <taxon>Acidocella</taxon>
    </lineage>
</organism>
<dbReference type="Proteomes" id="UP000553706">
    <property type="component" value="Unassembled WGS sequence"/>
</dbReference>
<dbReference type="PANTHER" id="PTHR43648:SF1">
    <property type="entry name" value="ELECTRON TRANSFER FLAVOPROTEIN BETA SUBUNIT LYSINE METHYLTRANSFERASE"/>
    <property type="match status" value="1"/>
</dbReference>
<dbReference type="Gene3D" id="3.40.50.150">
    <property type="entry name" value="Vaccinia Virus protein VP39"/>
    <property type="match status" value="1"/>
</dbReference>
<comment type="caution">
    <text evidence="3">The sequence shown here is derived from an EMBL/GenBank/DDBJ whole genome shotgun (WGS) entry which is preliminary data.</text>
</comment>
<sequence>MTPELLDCITIRVPADALETFEAALSSVCRAVSFYHDEDVDEWDIQGVKERGEYEDELASALLIARIVSGLEPEVSRALVPVAGWLARTQMAFPEQLIGERFVVRGTHISDPPLPGRITLTLDAGLAFGTGEHNSTRGCLVSLERLAKFHHPQHILDLGTGSGILAIAAAKLMGQRVLASDIDFRAARVANANAKLNGVAGLVHAIRADGWMDKLITRQGPYDLVFANILARPLCAMAHQLAAHLAPGGRAILAGLLNTQANWVLSAHRRAGLVLEHRLVDGAWSILTLKKP</sequence>
<gene>
    <name evidence="3" type="ORF">HNP71_000314</name>
</gene>
<keyword evidence="3" id="KW-0689">Ribosomal protein</keyword>
<protein>
    <submittedName>
        <fullName evidence="3">Ribosomal protein L11 methyltransferase</fullName>
        <ecNumber evidence="3">2.1.1.-</ecNumber>
    </submittedName>
</protein>
<dbReference type="RefSeq" id="WP_183265084.1">
    <property type="nucleotide sequence ID" value="NZ_JACHFJ010000001.1"/>
</dbReference>
<keyword evidence="1 3" id="KW-0489">Methyltransferase</keyword>
<dbReference type="PANTHER" id="PTHR43648">
    <property type="entry name" value="ELECTRON TRANSFER FLAVOPROTEIN BETA SUBUNIT LYSINE METHYLTRANSFERASE"/>
    <property type="match status" value="1"/>
</dbReference>
<keyword evidence="4" id="KW-1185">Reference proteome</keyword>
<dbReference type="GO" id="GO:0005840">
    <property type="term" value="C:ribosome"/>
    <property type="evidence" value="ECO:0007669"/>
    <property type="project" value="UniProtKB-KW"/>
</dbReference>
<keyword evidence="3" id="KW-0687">Ribonucleoprotein</keyword>
<evidence type="ECO:0000313" key="3">
    <source>
        <dbReference type="EMBL" id="MBB5372090.1"/>
    </source>
</evidence>
<dbReference type="EMBL" id="JACHFJ010000001">
    <property type="protein sequence ID" value="MBB5372090.1"/>
    <property type="molecule type" value="Genomic_DNA"/>
</dbReference>